<proteinExistence type="predicted"/>
<evidence type="ECO:0000256" key="1">
    <source>
        <dbReference type="SAM" id="MobiDB-lite"/>
    </source>
</evidence>
<organism evidence="2 3">
    <name type="scientific">Sphingomonas abietis</name>
    <dbReference type="NCBI Taxonomy" id="3012344"/>
    <lineage>
        <taxon>Bacteria</taxon>
        <taxon>Pseudomonadati</taxon>
        <taxon>Pseudomonadota</taxon>
        <taxon>Alphaproteobacteria</taxon>
        <taxon>Sphingomonadales</taxon>
        <taxon>Sphingomonadaceae</taxon>
        <taxon>Sphingomonas</taxon>
    </lineage>
</organism>
<evidence type="ECO:0008006" key="4">
    <source>
        <dbReference type="Google" id="ProtNLM"/>
    </source>
</evidence>
<feature type="region of interest" description="Disordered" evidence="1">
    <location>
        <begin position="1"/>
        <end position="49"/>
    </location>
</feature>
<evidence type="ECO:0000313" key="3">
    <source>
        <dbReference type="Proteomes" id="UP001210865"/>
    </source>
</evidence>
<reference evidence="2 3" key="1">
    <citation type="submission" date="2022-12" db="EMBL/GenBank/DDBJ databases">
        <title>Sphingomonas abieness sp. nov., an endophytic bacterium isolated from Abies koreana.</title>
        <authorList>
            <person name="Jiang L."/>
            <person name="Lee J."/>
        </authorList>
    </citation>
    <scope>NUCLEOTIDE SEQUENCE [LARGE SCALE GENOMIC DNA]</scope>
    <source>
        <strain evidence="3">PAMB 00755</strain>
    </source>
</reference>
<dbReference type="EMBL" id="CP115174">
    <property type="protein sequence ID" value="WBO23677.1"/>
    <property type="molecule type" value="Genomic_DNA"/>
</dbReference>
<name>A0ABY7NSX4_9SPHN</name>
<dbReference type="Proteomes" id="UP001210865">
    <property type="component" value="Chromosome"/>
</dbReference>
<accession>A0ABY7NSX4</accession>
<protein>
    <recommendedName>
        <fullName evidence="4">Stereocilin</fullName>
    </recommendedName>
</protein>
<dbReference type="RefSeq" id="WP_270078308.1">
    <property type="nucleotide sequence ID" value="NZ_CP115174.1"/>
</dbReference>
<sequence>MATQPPETDPTLPIDVPVPEPVDPPVPSPIDPGVPDVAPSEPLPATEPI</sequence>
<evidence type="ECO:0000313" key="2">
    <source>
        <dbReference type="EMBL" id="WBO23677.1"/>
    </source>
</evidence>
<keyword evidence="3" id="KW-1185">Reference proteome</keyword>
<feature type="compositionally biased region" description="Pro residues" evidence="1">
    <location>
        <begin position="16"/>
        <end position="32"/>
    </location>
</feature>
<gene>
    <name evidence="2" type="ORF">PBT88_06025</name>
</gene>